<evidence type="ECO:0000256" key="6">
    <source>
        <dbReference type="SAM" id="SignalP"/>
    </source>
</evidence>
<dbReference type="PANTHER" id="PTHR43649">
    <property type="entry name" value="ARABINOSE-BINDING PROTEIN-RELATED"/>
    <property type="match status" value="1"/>
</dbReference>
<dbReference type="PROSITE" id="PS51257">
    <property type="entry name" value="PROKAR_LIPOPROTEIN"/>
    <property type="match status" value="1"/>
</dbReference>
<dbReference type="Pfam" id="PF01547">
    <property type="entry name" value="SBP_bac_1"/>
    <property type="match status" value="1"/>
</dbReference>
<dbReference type="SUPFAM" id="SSF53850">
    <property type="entry name" value="Periplasmic binding protein-like II"/>
    <property type="match status" value="1"/>
</dbReference>
<feature type="signal peptide" evidence="6">
    <location>
        <begin position="1"/>
        <end position="23"/>
    </location>
</feature>
<keyword evidence="4" id="KW-0564">Palmitate</keyword>
<keyword evidence="1" id="KW-1003">Cell membrane</keyword>
<proteinExistence type="predicted"/>
<keyword evidence="5" id="KW-0449">Lipoprotein</keyword>
<evidence type="ECO:0000256" key="4">
    <source>
        <dbReference type="ARBA" id="ARBA00023139"/>
    </source>
</evidence>
<dbReference type="Gene3D" id="3.40.190.10">
    <property type="entry name" value="Periplasmic binding protein-like II"/>
    <property type="match status" value="1"/>
</dbReference>
<sequence>MRQKIVPAWLVLFLLLAALTGCGGGSGTGAEGGQGGQEQVEITWLVVSNPYKQAWYENTVKTFEAEHPHIKVKLMTLTQTDVPQKLPTMVASNTMPDVWSANWGGGFATWKGMYLLMDLTPYIEKDPQAVEGIDPRLLDVYKIEGKIYGVPMLHYGFFLFYNKDLFDKEGIPYPTTDWDDQSWTWDRFVEVAKQLTKDTGKSSDKQFGFYYDLQNHTRVWQWGGDFFKEEDYVKGEVSEPAVLTNPRNLEALQFNADMIFEHKISPSQGELDAVSQLGDPFMTGKVAMVLKGGWGFQNFTQGVKFRWGVAAVPYAEGRQVPNYVDPWNIYKNSKHPDEAWEFVKFLIDSNGAAKEFAENSGATPVHSELLDRWYEQMAKVTEMTPEQLKQVNEGSLKYGREDAGHLIREFSPVSNMIKQTMDGVYNGNKTVQQALEEIDKNLRNLKSGK</sequence>
<gene>
    <name evidence="7" type="ORF">ACFQ03_05915</name>
</gene>
<dbReference type="Proteomes" id="UP001597120">
    <property type="component" value="Unassembled WGS sequence"/>
</dbReference>
<feature type="chain" id="PRO_5047462204" evidence="6">
    <location>
        <begin position="24"/>
        <end position="449"/>
    </location>
</feature>
<evidence type="ECO:0000313" key="8">
    <source>
        <dbReference type="Proteomes" id="UP001597120"/>
    </source>
</evidence>
<comment type="caution">
    <text evidence="7">The sequence shown here is derived from an EMBL/GenBank/DDBJ whole genome shotgun (WGS) entry which is preliminary data.</text>
</comment>
<dbReference type="InterPro" id="IPR050490">
    <property type="entry name" value="Bact_solute-bd_prot1"/>
</dbReference>
<accession>A0ABW3D5U9</accession>
<evidence type="ECO:0000313" key="7">
    <source>
        <dbReference type="EMBL" id="MFD0868678.1"/>
    </source>
</evidence>
<evidence type="ECO:0000256" key="1">
    <source>
        <dbReference type="ARBA" id="ARBA00022475"/>
    </source>
</evidence>
<name>A0ABW3D5U9_9BACL</name>
<keyword evidence="8" id="KW-1185">Reference proteome</keyword>
<evidence type="ECO:0000256" key="3">
    <source>
        <dbReference type="ARBA" id="ARBA00023136"/>
    </source>
</evidence>
<evidence type="ECO:0000256" key="5">
    <source>
        <dbReference type="ARBA" id="ARBA00023288"/>
    </source>
</evidence>
<keyword evidence="3" id="KW-0472">Membrane</keyword>
<dbReference type="RefSeq" id="WP_379286758.1">
    <property type="nucleotide sequence ID" value="NZ_JBHTIU010000021.1"/>
</dbReference>
<protein>
    <submittedName>
        <fullName evidence="7">ABC transporter substrate-binding protein</fullName>
    </submittedName>
</protein>
<reference evidence="8" key="1">
    <citation type="journal article" date="2019" name="Int. J. Syst. Evol. Microbiol.">
        <title>The Global Catalogue of Microorganisms (GCM) 10K type strain sequencing project: providing services to taxonomists for standard genome sequencing and annotation.</title>
        <authorList>
            <consortium name="The Broad Institute Genomics Platform"/>
            <consortium name="The Broad Institute Genome Sequencing Center for Infectious Disease"/>
            <person name="Wu L."/>
            <person name="Ma J."/>
        </authorList>
    </citation>
    <scope>NUCLEOTIDE SEQUENCE [LARGE SCALE GENOMIC DNA]</scope>
    <source>
        <strain evidence="8">CCUG 57263</strain>
    </source>
</reference>
<dbReference type="PANTHER" id="PTHR43649:SF33">
    <property type="entry name" value="POLYGALACTURONAN_RHAMNOGALACTURONAN-BINDING PROTEIN YTCQ"/>
    <property type="match status" value="1"/>
</dbReference>
<dbReference type="InterPro" id="IPR006059">
    <property type="entry name" value="SBP"/>
</dbReference>
<dbReference type="CDD" id="cd13585">
    <property type="entry name" value="PBP2_TMBP_like"/>
    <property type="match status" value="1"/>
</dbReference>
<keyword evidence="2 6" id="KW-0732">Signal</keyword>
<dbReference type="EMBL" id="JBHTIU010000021">
    <property type="protein sequence ID" value="MFD0868678.1"/>
    <property type="molecule type" value="Genomic_DNA"/>
</dbReference>
<evidence type="ECO:0000256" key="2">
    <source>
        <dbReference type="ARBA" id="ARBA00022729"/>
    </source>
</evidence>
<organism evidence="7 8">
    <name type="scientific">Paenibacillus residui</name>
    <dbReference type="NCBI Taxonomy" id="629724"/>
    <lineage>
        <taxon>Bacteria</taxon>
        <taxon>Bacillati</taxon>
        <taxon>Bacillota</taxon>
        <taxon>Bacilli</taxon>
        <taxon>Bacillales</taxon>
        <taxon>Paenibacillaceae</taxon>
        <taxon>Paenibacillus</taxon>
    </lineage>
</organism>